<evidence type="ECO:0000256" key="1">
    <source>
        <dbReference type="SAM" id="MobiDB-lite"/>
    </source>
</evidence>
<evidence type="ECO:0000313" key="2">
    <source>
        <dbReference type="EMBL" id="MDT0336939.1"/>
    </source>
</evidence>
<feature type="region of interest" description="Disordered" evidence="1">
    <location>
        <begin position="57"/>
        <end position="81"/>
    </location>
</feature>
<dbReference type="AlphaFoldDB" id="A0AAE4K7L0"/>
<proteinExistence type="predicted"/>
<gene>
    <name evidence="2" type="ORF">RJN63_08890</name>
</gene>
<sequence>MRKTLPGLEQLLSDYQHARILRLTFPHNDAPLSELLVNKLDASEGLSRDFALNRWRRTDNAGPEPGNLTCLPYDMTRDKRP</sequence>
<dbReference type="RefSeq" id="WP_310837921.1">
    <property type="nucleotide sequence ID" value="NZ_JAVLSM010000009.1"/>
</dbReference>
<name>A0AAE4K7L0_9BURK</name>
<reference evidence="2" key="1">
    <citation type="submission" date="2023-02" db="EMBL/GenBank/DDBJ databases">
        <title>Description of Herbaspirillum huttiense subsp. nephrolepsisexaltata and Herbaspirillum huttiense subsp. lycopersicon.</title>
        <authorList>
            <person name="Poudel M."/>
            <person name="Sharma A."/>
            <person name="Goss E."/>
            <person name="Tapia J.H."/>
            <person name="Harmon C.M."/>
            <person name="Jones J.B."/>
        </authorList>
    </citation>
    <scope>NUCLEOTIDE SEQUENCE</scope>
    <source>
        <strain evidence="2">NC40101</strain>
    </source>
</reference>
<dbReference type="EMBL" id="JAVRAA010000004">
    <property type="protein sequence ID" value="MDT0336939.1"/>
    <property type="molecule type" value="Genomic_DNA"/>
</dbReference>
<organism evidence="2">
    <name type="scientific">Herbaspirillum huttiense subsp. nephrolepidis</name>
    <dbReference type="NCBI Taxonomy" id="3075126"/>
    <lineage>
        <taxon>Bacteria</taxon>
        <taxon>Pseudomonadati</taxon>
        <taxon>Pseudomonadota</taxon>
        <taxon>Betaproteobacteria</taxon>
        <taxon>Burkholderiales</taxon>
        <taxon>Oxalobacteraceae</taxon>
        <taxon>Herbaspirillum</taxon>
    </lineage>
</organism>
<accession>A0AAE4K7L0</accession>
<comment type="caution">
    <text evidence="2">The sequence shown here is derived from an EMBL/GenBank/DDBJ whole genome shotgun (WGS) entry which is preliminary data.</text>
</comment>
<protein>
    <submittedName>
        <fullName evidence="2">Uncharacterized protein</fullName>
    </submittedName>
</protein>